<keyword evidence="2" id="KW-1185">Reference proteome</keyword>
<protein>
    <submittedName>
        <fullName evidence="1">10641_t:CDS:1</fullName>
    </submittedName>
</protein>
<evidence type="ECO:0000313" key="2">
    <source>
        <dbReference type="Proteomes" id="UP000789405"/>
    </source>
</evidence>
<reference evidence="1" key="1">
    <citation type="submission" date="2021-06" db="EMBL/GenBank/DDBJ databases">
        <authorList>
            <person name="Kallberg Y."/>
            <person name="Tangrot J."/>
            <person name="Rosling A."/>
        </authorList>
    </citation>
    <scope>NUCLEOTIDE SEQUENCE</scope>
    <source>
        <strain evidence="1">MA453B</strain>
    </source>
</reference>
<name>A0A9N9N8M1_9GLOM</name>
<dbReference type="Proteomes" id="UP000789405">
    <property type="component" value="Unassembled WGS sequence"/>
</dbReference>
<sequence>MIKRNNNEYTAEFVKLATEISNIGTISLSATIECAKVIATFFTGEIPKHWLSTGTLSQWNKEVARILLNQNQPENPNLPAYSYGVMADESTRGDKKVFLVCFAYWNKHKNQLMITLAKIIDLNKCSGAIIAKTVKETYKENNLDPALCGFWLTDNTAYMSGNKSGAIVKFNLQANASSNY</sequence>
<accession>A0A9N9N8M1</accession>
<evidence type="ECO:0000313" key="1">
    <source>
        <dbReference type="EMBL" id="CAG8712283.1"/>
    </source>
</evidence>
<dbReference type="AlphaFoldDB" id="A0A9N9N8M1"/>
<dbReference type="EMBL" id="CAJVPY010009785">
    <property type="protein sequence ID" value="CAG8712283.1"/>
    <property type="molecule type" value="Genomic_DNA"/>
</dbReference>
<gene>
    <name evidence="1" type="ORF">DERYTH_LOCUS13677</name>
</gene>
<proteinExistence type="predicted"/>
<comment type="caution">
    <text evidence="1">The sequence shown here is derived from an EMBL/GenBank/DDBJ whole genome shotgun (WGS) entry which is preliminary data.</text>
</comment>
<dbReference type="OrthoDB" id="2414520at2759"/>
<organism evidence="1 2">
    <name type="scientific">Dentiscutata erythropus</name>
    <dbReference type="NCBI Taxonomy" id="1348616"/>
    <lineage>
        <taxon>Eukaryota</taxon>
        <taxon>Fungi</taxon>
        <taxon>Fungi incertae sedis</taxon>
        <taxon>Mucoromycota</taxon>
        <taxon>Glomeromycotina</taxon>
        <taxon>Glomeromycetes</taxon>
        <taxon>Diversisporales</taxon>
        <taxon>Gigasporaceae</taxon>
        <taxon>Dentiscutata</taxon>
    </lineage>
</organism>